<evidence type="ECO:0000256" key="16">
    <source>
        <dbReference type="HAMAP-Rule" id="MF_01274"/>
    </source>
</evidence>
<dbReference type="NCBIfam" id="NF009848">
    <property type="entry name" value="PRK13318.1-6"/>
    <property type="match status" value="1"/>
</dbReference>
<dbReference type="EMBL" id="DTKJ01000040">
    <property type="protein sequence ID" value="HGZ11631.1"/>
    <property type="molecule type" value="Genomic_DNA"/>
</dbReference>
<evidence type="ECO:0000256" key="2">
    <source>
        <dbReference type="ARBA" id="ARBA00001958"/>
    </source>
</evidence>
<keyword evidence="9 16" id="KW-0547">Nucleotide-binding</keyword>
<protein>
    <recommendedName>
        <fullName evidence="15 16">Type III pantothenate kinase</fullName>
        <ecNumber evidence="6 16">2.7.1.33</ecNumber>
    </recommendedName>
    <alternativeName>
        <fullName evidence="16">PanK-III</fullName>
    </alternativeName>
    <alternativeName>
        <fullName evidence="16">Pantothenic acid kinase</fullName>
    </alternativeName>
</protein>
<comment type="catalytic activity">
    <reaction evidence="1 16">
        <text>(R)-pantothenate + ATP = (R)-4'-phosphopantothenate + ADP + H(+)</text>
        <dbReference type="Rhea" id="RHEA:16373"/>
        <dbReference type="ChEBI" id="CHEBI:10986"/>
        <dbReference type="ChEBI" id="CHEBI:15378"/>
        <dbReference type="ChEBI" id="CHEBI:29032"/>
        <dbReference type="ChEBI" id="CHEBI:30616"/>
        <dbReference type="ChEBI" id="CHEBI:456216"/>
        <dbReference type="EC" id="2.7.1.33"/>
    </reaction>
</comment>
<name>A0A7C5ALH2_9BACT</name>
<feature type="binding site" evidence="16">
    <location>
        <begin position="107"/>
        <end position="110"/>
    </location>
    <ligand>
        <name>substrate</name>
    </ligand>
</feature>
<comment type="cofactor">
    <cofactor evidence="16">
        <name>NH4(+)</name>
        <dbReference type="ChEBI" id="CHEBI:28938"/>
    </cofactor>
    <cofactor evidence="16">
        <name>K(+)</name>
        <dbReference type="ChEBI" id="CHEBI:29103"/>
    </cofactor>
    <text evidence="16">A monovalent cation. Ammonium or potassium.</text>
</comment>
<evidence type="ECO:0000256" key="4">
    <source>
        <dbReference type="ARBA" id="ARBA00005225"/>
    </source>
</evidence>
<evidence type="ECO:0000256" key="15">
    <source>
        <dbReference type="ARBA" id="ARBA00040883"/>
    </source>
</evidence>
<dbReference type="NCBIfam" id="TIGR00671">
    <property type="entry name" value="baf"/>
    <property type="match status" value="1"/>
</dbReference>
<comment type="subcellular location">
    <subcellularLocation>
        <location evidence="3 16">Cytoplasm</location>
    </subcellularLocation>
</comment>
<dbReference type="NCBIfam" id="NF009855">
    <property type="entry name" value="PRK13321.1"/>
    <property type="match status" value="1"/>
</dbReference>
<evidence type="ECO:0000256" key="9">
    <source>
        <dbReference type="ARBA" id="ARBA00022741"/>
    </source>
</evidence>
<evidence type="ECO:0000256" key="1">
    <source>
        <dbReference type="ARBA" id="ARBA00001206"/>
    </source>
</evidence>
<evidence type="ECO:0000313" key="17">
    <source>
        <dbReference type="EMBL" id="HGZ11631.1"/>
    </source>
</evidence>
<gene>
    <name evidence="16" type="primary">coaX</name>
    <name evidence="17" type="ORF">ENW48_05390</name>
</gene>
<keyword evidence="11 16" id="KW-0067">ATP-binding</keyword>
<proteinExistence type="inferred from homology"/>
<organism evidence="17">
    <name type="scientific">Desulfobacca acetoxidans</name>
    <dbReference type="NCBI Taxonomy" id="60893"/>
    <lineage>
        <taxon>Bacteria</taxon>
        <taxon>Pseudomonadati</taxon>
        <taxon>Thermodesulfobacteriota</taxon>
        <taxon>Desulfobaccia</taxon>
        <taxon>Desulfobaccales</taxon>
        <taxon>Desulfobaccaceae</taxon>
        <taxon>Desulfobacca</taxon>
    </lineage>
</organism>
<comment type="caution">
    <text evidence="17">The sequence shown here is derived from an EMBL/GenBank/DDBJ whole genome shotgun (WGS) entry which is preliminary data.</text>
</comment>
<keyword evidence="13 16" id="KW-0173">Coenzyme A biosynthesis</keyword>
<comment type="similarity">
    <text evidence="14 16">Belongs to the type III pantothenate kinase family.</text>
</comment>
<dbReference type="InterPro" id="IPR004619">
    <property type="entry name" value="Type_III_PanK"/>
</dbReference>
<feature type="binding site" evidence="16">
    <location>
        <position position="185"/>
    </location>
    <ligand>
        <name>substrate</name>
    </ligand>
</feature>
<reference evidence="17" key="1">
    <citation type="journal article" date="2020" name="mSystems">
        <title>Genome- and Community-Level Interaction Insights into Carbon Utilization and Element Cycling Functions of Hydrothermarchaeota in Hydrothermal Sediment.</title>
        <authorList>
            <person name="Zhou Z."/>
            <person name="Liu Y."/>
            <person name="Xu W."/>
            <person name="Pan J."/>
            <person name="Luo Z.H."/>
            <person name="Li M."/>
        </authorList>
    </citation>
    <scope>NUCLEOTIDE SEQUENCE [LARGE SCALE GENOMIC DNA]</scope>
    <source>
        <strain evidence="17">SpSt-853</strain>
    </source>
</reference>
<dbReference type="InterPro" id="IPR043129">
    <property type="entry name" value="ATPase_NBD"/>
</dbReference>
<feature type="active site" description="Proton acceptor" evidence="16">
    <location>
        <position position="109"/>
    </location>
</feature>
<dbReference type="Gene3D" id="3.30.420.40">
    <property type="match status" value="2"/>
</dbReference>
<dbReference type="GO" id="GO:0004594">
    <property type="term" value="F:pantothenate kinase activity"/>
    <property type="evidence" value="ECO:0007669"/>
    <property type="project" value="UniProtKB-UniRule"/>
</dbReference>
<dbReference type="GO" id="GO:0005524">
    <property type="term" value="F:ATP binding"/>
    <property type="evidence" value="ECO:0007669"/>
    <property type="project" value="UniProtKB-UniRule"/>
</dbReference>
<evidence type="ECO:0000256" key="8">
    <source>
        <dbReference type="ARBA" id="ARBA00022679"/>
    </source>
</evidence>
<evidence type="ECO:0000256" key="6">
    <source>
        <dbReference type="ARBA" id="ARBA00012102"/>
    </source>
</evidence>
<comment type="function">
    <text evidence="16">Catalyzes the phosphorylation of pantothenate (Pan), the first step in CoA biosynthesis.</text>
</comment>
<feature type="binding site" evidence="16">
    <location>
        <position position="100"/>
    </location>
    <ligand>
        <name>substrate</name>
    </ligand>
</feature>
<dbReference type="EC" id="2.7.1.33" evidence="6 16"/>
<evidence type="ECO:0000256" key="10">
    <source>
        <dbReference type="ARBA" id="ARBA00022777"/>
    </source>
</evidence>
<keyword evidence="8 16" id="KW-0808">Transferase</keyword>
<evidence type="ECO:0000256" key="11">
    <source>
        <dbReference type="ARBA" id="ARBA00022840"/>
    </source>
</evidence>
<dbReference type="GO" id="GO:0005737">
    <property type="term" value="C:cytoplasm"/>
    <property type="evidence" value="ECO:0007669"/>
    <property type="project" value="UniProtKB-SubCell"/>
</dbReference>
<keyword evidence="10 16" id="KW-0418">Kinase</keyword>
<dbReference type="CDD" id="cd24015">
    <property type="entry name" value="ASKHA_NBD_PanK-III"/>
    <property type="match status" value="1"/>
</dbReference>
<keyword evidence="16" id="KW-0479">Metal-binding</keyword>
<keyword evidence="7 16" id="KW-0963">Cytoplasm</keyword>
<feature type="binding site" evidence="16">
    <location>
        <position position="129"/>
    </location>
    <ligand>
        <name>K(+)</name>
        <dbReference type="ChEBI" id="CHEBI:29103"/>
    </ligand>
</feature>
<feature type="binding site" evidence="16">
    <location>
        <position position="132"/>
    </location>
    <ligand>
        <name>ATP</name>
        <dbReference type="ChEBI" id="CHEBI:30616"/>
    </ligand>
</feature>
<sequence>MLIVMDVGNTNTVIGVYEGDQLLSHWRIRTEKEVTVDELGILMGNLFASQKLKLTPGTDIIISCVVPPMINTLEGFCQRYLKVRPLWVGPGIKTGMPIHYDNPREVGADRIVNAVAAYDQVHGSVIVVDFGTATTFDVISRQGEYLGGLIAPGVMISCEALFIKASKLPRVEIFAKPKSVIAKDTISSMNAGIIYGYAGLVDGIVGRIKEALGDAPKVIATGGLACLIASETKSIDWVDDYLTLKGLKIIYERNRQRREDRERGTP</sequence>
<keyword evidence="12 16" id="KW-0630">Potassium</keyword>
<dbReference type="GO" id="GO:0015937">
    <property type="term" value="P:coenzyme A biosynthetic process"/>
    <property type="evidence" value="ECO:0007669"/>
    <property type="project" value="UniProtKB-UniRule"/>
</dbReference>
<accession>A0A7C5ALH2</accession>
<comment type="cofactor">
    <cofactor evidence="2">
        <name>K(+)</name>
        <dbReference type="ChEBI" id="CHEBI:29103"/>
    </cofactor>
</comment>
<comment type="pathway">
    <text evidence="4 16">Cofactor biosynthesis; coenzyme A biosynthesis; CoA from (R)-pantothenate: step 1/5.</text>
</comment>
<dbReference type="PANTHER" id="PTHR34265">
    <property type="entry name" value="TYPE III PANTOTHENATE KINASE"/>
    <property type="match status" value="1"/>
</dbReference>
<evidence type="ECO:0000256" key="13">
    <source>
        <dbReference type="ARBA" id="ARBA00022993"/>
    </source>
</evidence>
<dbReference type="GO" id="GO:0046872">
    <property type="term" value="F:metal ion binding"/>
    <property type="evidence" value="ECO:0007669"/>
    <property type="project" value="UniProtKB-KW"/>
</dbReference>
<evidence type="ECO:0000256" key="5">
    <source>
        <dbReference type="ARBA" id="ARBA00011738"/>
    </source>
</evidence>
<evidence type="ECO:0000256" key="12">
    <source>
        <dbReference type="ARBA" id="ARBA00022958"/>
    </source>
</evidence>
<feature type="binding site" evidence="16">
    <location>
        <begin position="6"/>
        <end position="13"/>
    </location>
    <ligand>
        <name>ATP</name>
        <dbReference type="ChEBI" id="CHEBI:30616"/>
    </ligand>
</feature>
<dbReference type="SUPFAM" id="SSF53067">
    <property type="entry name" value="Actin-like ATPase domain"/>
    <property type="match status" value="2"/>
</dbReference>
<evidence type="ECO:0000256" key="7">
    <source>
        <dbReference type="ARBA" id="ARBA00022490"/>
    </source>
</evidence>
<dbReference type="PANTHER" id="PTHR34265:SF1">
    <property type="entry name" value="TYPE III PANTOTHENATE KINASE"/>
    <property type="match status" value="1"/>
</dbReference>
<evidence type="ECO:0000256" key="3">
    <source>
        <dbReference type="ARBA" id="ARBA00004496"/>
    </source>
</evidence>
<evidence type="ECO:0000256" key="14">
    <source>
        <dbReference type="ARBA" id="ARBA00038036"/>
    </source>
</evidence>
<dbReference type="UniPathway" id="UPA00241">
    <property type="reaction ID" value="UER00352"/>
</dbReference>
<dbReference type="HAMAP" id="MF_01274">
    <property type="entry name" value="Pantothen_kinase_3"/>
    <property type="match status" value="1"/>
</dbReference>
<dbReference type="Pfam" id="PF03309">
    <property type="entry name" value="Pan_kinase"/>
    <property type="match status" value="1"/>
</dbReference>
<comment type="subunit">
    <text evidence="5 16">Homodimer.</text>
</comment>
<dbReference type="AlphaFoldDB" id="A0A7C5ALH2"/>